<dbReference type="Gene3D" id="1.10.10.10">
    <property type="entry name" value="Winged helix-like DNA-binding domain superfamily/Winged helix DNA-binding domain"/>
    <property type="match status" value="1"/>
</dbReference>
<accession>A0A0C2N3X4</accession>
<dbReference type="InterPro" id="IPR036388">
    <property type="entry name" value="WH-like_DNA-bd_sf"/>
</dbReference>
<reference evidence="1 2" key="1">
    <citation type="journal article" date="2014" name="Genome Biol. Evol.">
        <title>The genome of the myxosporean Thelohanellus kitauei shows adaptations to nutrient acquisition within its fish host.</title>
        <authorList>
            <person name="Yang Y."/>
            <person name="Xiong J."/>
            <person name="Zhou Z."/>
            <person name="Huo F."/>
            <person name="Miao W."/>
            <person name="Ran C."/>
            <person name="Liu Y."/>
            <person name="Zhang J."/>
            <person name="Feng J."/>
            <person name="Wang M."/>
            <person name="Wang M."/>
            <person name="Wang L."/>
            <person name="Yao B."/>
        </authorList>
    </citation>
    <scope>NUCLEOTIDE SEQUENCE [LARGE SCALE GENOMIC DNA]</scope>
    <source>
        <strain evidence="1">Wuqing</strain>
    </source>
</reference>
<sequence>MSKQVSDEIRKIIIKMTNTGQRAQQISEALVCSRHEVHRVVKAFNTDGTISRKNSACKPSKLSDEHIDFIMNQIDVDCSLGSISFRRGAIPQKILRSDTRKQSISYGISLATHTSFLSTRRASMSVCGACMVGLR</sequence>
<evidence type="ECO:0000313" key="1">
    <source>
        <dbReference type="EMBL" id="KII74366.1"/>
    </source>
</evidence>
<dbReference type="SUPFAM" id="SSF46689">
    <property type="entry name" value="Homeodomain-like"/>
    <property type="match status" value="1"/>
</dbReference>
<gene>
    <name evidence="1" type="ORF">RF11_04632</name>
</gene>
<name>A0A0C2N3X4_THEKT</name>
<evidence type="ECO:0000313" key="2">
    <source>
        <dbReference type="Proteomes" id="UP000031668"/>
    </source>
</evidence>
<keyword evidence="2" id="KW-1185">Reference proteome</keyword>
<evidence type="ECO:0008006" key="3">
    <source>
        <dbReference type="Google" id="ProtNLM"/>
    </source>
</evidence>
<comment type="caution">
    <text evidence="1">The sequence shown here is derived from an EMBL/GenBank/DDBJ whole genome shotgun (WGS) entry which is preliminary data.</text>
</comment>
<dbReference type="OrthoDB" id="4843387at2759"/>
<organism evidence="1 2">
    <name type="scientific">Thelohanellus kitauei</name>
    <name type="common">Myxosporean</name>
    <dbReference type="NCBI Taxonomy" id="669202"/>
    <lineage>
        <taxon>Eukaryota</taxon>
        <taxon>Metazoa</taxon>
        <taxon>Cnidaria</taxon>
        <taxon>Myxozoa</taxon>
        <taxon>Myxosporea</taxon>
        <taxon>Bivalvulida</taxon>
        <taxon>Platysporina</taxon>
        <taxon>Myxobolidae</taxon>
        <taxon>Thelohanellus</taxon>
    </lineage>
</organism>
<dbReference type="EMBL" id="JWZT01000436">
    <property type="protein sequence ID" value="KII74366.1"/>
    <property type="molecule type" value="Genomic_DNA"/>
</dbReference>
<dbReference type="AlphaFoldDB" id="A0A0C2N3X4"/>
<protein>
    <recommendedName>
        <fullName evidence="3">Paired domain-containing protein</fullName>
    </recommendedName>
</protein>
<dbReference type="Proteomes" id="UP000031668">
    <property type="component" value="Unassembled WGS sequence"/>
</dbReference>
<proteinExistence type="predicted"/>
<dbReference type="InterPro" id="IPR009057">
    <property type="entry name" value="Homeodomain-like_sf"/>
</dbReference>